<dbReference type="GO" id="GO:0016620">
    <property type="term" value="F:oxidoreductase activity, acting on the aldehyde or oxo group of donors, NAD or NADP as acceptor"/>
    <property type="evidence" value="ECO:0007669"/>
    <property type="project" value="InterPro"/>
</dbReference>
<dbReference type="PROSITE" id="PS00687">
    <property type="entry name" value="ALDEHYDE_DEHYDR_GLU"/>
    <property type="match status" value="1"/>
</dbReference>
<protein>
    <recommendedName>
        <fullName evidence="5">Aldehyde dehydrogenase domain-containing protein</fullName>
    </recommendedName>
</protein>
<dbReference type="FunFam" id="3.40.605.10:FF:000026">
    <property type="entry name" value="Aldehyde dehydrogenase, putative"/>
    <property type="match status" value="1"/>
</dbReference>
<dbReference type="AlphaFoldDB" id="A0AAW0WD06"/>
<dbReference type="PROSITE" id="PS00070">
    <property type="entry name" value="ALDEHYDE_DEHYDR_CYS"/>
    <property type="match status" value="1"/>
</dbReference>
<evidence type="ECO:0000313" key="6">
    <source>
        <dbReference type="EMBL" id="KAK8730018.1"/>
    </source>
</evidence>
<evidence type="ECO:0000313" key="7">
    <source>
        <dbReference type="Proteomes" id="UP001445076"/>
    </source>
</evidence>
<dbReference type="InterPro" id="IPR016162">
    <property type="entry name" value="Ald_DH_N"/>
</dbReference>
<dbReference type="Pfam" id="PF00171">
    <property type="entry name" value="Aldedh"/>
    <property type="match status" value="1"/>
</dbReference>
<accession>A0AAW0WD06</accession>
<dbReference type="InterPro" id="IPR016163">
    <property type="entry name" value="Ald_DH_C"/>
</dbReference>
<dbReference type="FunFam" id="3.40.309.10:FF:000001">
    <property type="entry name" value="Mitochondrial aldehyde dehydrogenase 2"/>
    <property type="match status" value="1"/>
</dbReference>
<dbReference type="Proteomes" id="UP001445076">
    <property type="component" value="Unassembled WGS sequence"/>
</dbReference>
<proteinExistence type="inferred from homology"/>
<evidence type="ECO:0000256" key="2">
    <source>
        <dbReference type="ARBA" id="ARBA00023002"/>
    </source>
</evidence>
<dbReference type="InterPro" id="IPR016160">
    <property type="entry name" value="Ald_DH_CS_CYS"/>
</dbReference>
<dbReference type="FunFam" id="3.40.605.10:FF:000050">
    <property type="entry name" value="Aldehyde dehydrogenase, mitochondrial"/>
    <property type="match status" value="1"/>
</dbReference>
<dbReference type="EMBL" id="JARKIK010000066">
    <property type="protein sequence ID" value="KAK8730017.1"/>
    <property type="molecule type" value="Genomic_DNA"/>
</dbReference>
<comment type="caution">
    <text evidence="6">The sequence shown here is derived from an EMBL/GenBank/DDBJ whole genome shotgun (WGS) entry which is preliminary data.</text>
</comment>
<dbReference type="Gene3D" id="3.40.605.10">
    <property type="entry name" value="Aldehyde Dehydrogenase, Chain A, domain 1"/>
    <property type="match status" value="1"/>
</dbReference>
<dbReference type="PANTHER" id="PTHR11699">
    <property type="entry name" value="ALDEHYDE DEHYDROGENASE-RELATED"/>
    <property type="match status" value="1"/>
</dbReference>
<gene>
    <name evidence="6" type="ORF">OTU49_008426</name>
</gene>
<sequence length="491" mass="53431">MALRNPEIKYTKLFINNEFVDAASGRTFPVINPSTEEVICAVAEAGVEDVDKAVLAASNAFSPTSPWRTMGASERAQLMNKLCELMRRDECYLASLDTLDNGKPYTESLCDLDYSIKTLQYYAGWCDKIHGHTIPCDGGYMCLTRREAVGVVGQIIPWNYPVMMLAWKWGPALAVGCTIVLKPAELTPISSLYIGALVKEAGFPPGVINIVPGMGNVAGHAIANHLNIDKVAFTGSTAVGRKVMQAASLSNLKRLTMELGGKSPVVVCEDCGNLDEAVELCHSAVFSNHGQNCCAGSRTFVHESIYEDFVKRSVRLAQERVVGDPFDEKTLQGPQVSQTQMERILGYIEKGKSEGATLECGGSRLGNKGYFIQPTVFSNVTDDMTIAKEEIFGPVQAILKYSTMDEVIDRSNKTEYGLASGILTTDINKALTFAQAVRAGSVWVNCYDMCLPQTPFGGYKQSGHGRELGEEGLAEYLETKTITIKVPHSSL</sequence>
<reference evidence="6" key="2">
    <citation type="submission" date="2024-01" db="EMBL/GenBank/DDBJ databases">
        <authorList>
            <person name="He J."/>
            <person name="Wang M."/>
            <person name="Zheng J."/>
            <person name="Liu Z."/>
        </authorList>
    </citation>
    <scope>NUCLEOTIDE SEQUENCE</scope>
    <source>
        <strain evidence="6">ZL_2023a</strain>
        <tissue evidence="6">Muscle</tissue>
    </source>
</reference>
<dbReference type="InterPro" id="IPR016161">
    <property type="entry name" value="Ald_DH/histidinol_DH"/>
</dbReference>
<dbReference type="Gene3D" id="3.40.309.10">
    <property type="entry name" value="Aldehyde Dehydrogenase, Chain A, domain 2"/>
    <property type="match status" value="1"/>
</dbReference>
<dbReference type="EMBL" id="JARKIK010000066">
    <property type="protein sequence ID" value="KAK8730018.1"/>
    <property type="molecule type" value="Genomic_DNA"/>
</dbReference>
<dbReference type="SUPFAM" id="SSF53720">
    <property type="entry name" value="ALDH-like"/>
    <property type="match status" value="1"/>
</dbReference>
<comment type="similarity">
    <text evidence="1 4">Belongs to the aldehyde dehydrogenase family.</text>
</comment>
<name>A0AAW0WD06_CHEQU</name>
<keyword evidence="2 4" id="KW-0560">Oxidoreductase</keyword>
<dbReference type="InterPro" id="IPR029510">
    <property type="entry name" value="Ald_DH_CS_GLU"/>
</dbReference>
<feature type="domain" description="Aldehyde dehydrogenase" evidence="5">
    <location>
        <begin position="19"/>
        <end position="482"/>
    </location>
</feature>
<evidence type="ECO:0000259" key="5">
    <source>
        <dbReference type="Pfam" id="PF00171"/>
    </source>
</evidence>
<evidence type="ECO:0000256" key="1">
    <source>
        <dbReference type="ARBA" id="ARBA00009986"/>
    </source>
</evidence>
<evidence type="ECO:0000256" key="4">
    <source>
        <dbReference type="RuleBase" id="RU003345"/>
    </source>
</evidence>
<keyword evidence="7" id="KW-1185">Reference proteome</keyword>
<dbReference type="InterPro" id="IPR015590">
    <property type="entry name" value="Aldehyde_DH_dom"/>
</dbReference>
<organism evidence="6 7">
    <name type="scientific">Cherax quadricarinatus</name>
    <name type="common">Australian red claw crayfish</name>
    <dbReference type="NCBI Taxonomy" id="27406"/>
    <lineage>
        <taxon>Eukaryota</taxon>
        <taxon>Metazoa</taxon>
        <taxon>Ecdysozoa</taxon>
        <taxon>Arthropoda</taxon>
        <taxon>Crustacea</taxon>
        <taxon>Multicrustacea</taxon>
        <taxon>Malacostraca</taxon>
        <taxon>Eumalacostraca</taxon>
        <taxon>Eucarida</taxon>
        <taxon>Decapoda</taxon>
        <taxon>Pleocyemata</taxon>
        <taxon>Astacidea</taxon>
        <taxon>Parastacoidea</taxon>
        <taxon>Parastacidae</taxon>
        <taxon>Cherax</taxon>
    </lineage>
</organism>
<reference evidence="6 7" key="1">
    <citation type="journal article" date="2024" name="BMC Genomics">
        <title>Genome assembly of redclaw crayfish (Cherax quadricarinatus) provides insights into its immune adaptation and hypoxia tolerance.</title>
        <authorList>
            <person name="Liu Z."/>
            <person name="Zheng J."/>
            <person name="Li H."/>
            <person name="Fang K."/>
            <person name="Wang S."/>
            <person name="He J."/>
            <person name="Zhou D."/>
            <person name="Weng S."/>
            <person name="Chi M."/>
            <person name="Gu Z."/>
            <person name="He J."/>
            <person name="Li F."/>
            <person name="Wang M."/>
        </authorList>
    </citation>
    <scope>NUCLEOTIDE SEQUENCE [LARGE SCALE GENOMIC DNA]</scope>
    <source>
        <strain evidence="6">ZL_2023a</strain>
    </source>
</reference>
<evidence type="ECO:0000256" key="3">
    <source>
        <dbReference type="PROSITE-ProRule" id="PRU10007"/>
    </source>
</evidence>
<feature type="active site" evidence="3">
    <location>
        <position position="258"/>
    </location>
</feature>